<dbReference type="AlphaFoldDB" id="A0A0F4YRM1"/>
<sequence>MWWRWRPRARRAGRAGGEAAAGRTHRRYWPASKSSVNTRQNSAIDSRNQRRSSSDSLSLESSLDAIFHQSSVDLVEFDAGWPDVDNLQSTCTDLAQHFILHNFRPQDHRPKHFDRIQQDLSQLDICVGPSESNFPPCAKSAMATPVLDRFLTSLAELVSTRDGEKLQDFLQIEPPLPDIYGQMVVELRTRYPNGEGDAELLKRCEALVPKTKGGTSWTAFPVFMKLYFAFLRDVNVENLLETYDRLRALLNQCVLALGDSQMGVIVLPTVLYLSKVLAKLAMGLDRRPELIAHLLQQEGRSDKDEAVEKVTLVEQSANVVREAFIKCLTDRTGAPGVTGKPEGKRVGIYLMANLCLKLLFQCGKLRNAEQMFASISAQSPPLDYFPASQRVTYLYYLGRYLFFNNLFYPAQIALQAAYDQCHRQATKQKHLILIYLITCNIIMGRFPSPMLLQKPEAQGLAERFVPLCRIIISGDYLAFREHLAVGSPTAEWFARKGILFQLRHRCEILVWRSLTRKVFIYGGFQADLNPQVQRGPPPFLYLSKLEAAVRFIQRRHSQPTLLKPGATDADSKHGYGSATVDLPPDSDFEGLNGFIPESHTEPNIDDYITPDGYFDAEGEWRENPTGALIDGEPDQESSEQLEELNPYNRAHRDVDSNEEQPSELVRELESILASLLNQGLMRGYLTHKNPRFAIPGARHRGALPTGFPNVWQTIHTREMEEGEDVPGWVRPPSPSALARNPFQGAGGGRVVNLKGAKPVGVQ</sequence>
<accession>A0A0F4YRM1</accession>
<dbReference type="GeneID" id="25318061"/>
<protein>
    <recommendedName>
        <fullName evidence="4">PCI domain-containing protein</fullName>
    </recommendedName>
</protein>
<name>A0A0F4YRM1_RASE3</name>
<dbReference type="PANTHER" id="PTHR12732">
    <property type="entry name" value="UNCHARACTERIZED PROTEASOME COMPONENT REGION PCI-CONTAINING"/>
    <property type="match status" value="1"/>
</dbReference>
<dbReference type="InterPro" id="IPR045114">
    <property type="entry name" value="Csn12-like"/>
</dbReference>
<reference evidence="2 3" key="1">
    <citation type="submission" date="2015-04" db="EMBL/GenBank/DDBJ databases">
        <authorList>
            <person name="Heijne W.H."/>
            <person name="Fedorova N.D."/>
            <person name="Nierman W.C."/>
            <person name="Vollebregt A.W."/>
            <person name="Zhao Z."/>
            <person name="Wu L."/>
            <person name="Kumar M."/>
            <person name="Stam H."/>
            <person name="van den Berg M.A."/>
            <person name="Pel H.J."/>
        </authorList>
    </citation>
    <scope>NUCLEOTIDE SEQUENCE [LARGE SCALE GENOMIC DNA]</scope>
    <source>
        <strain evidence="2 3">CBS 393.64</strain>
    </source>
</reference>
<feature type="region of interest" description="Disordered" evidence="1">
    <location>
        <begin position="734"/>
        <end position="762"/>
    </location>
</feature>
<dbReference type="EMBL" id="LASV01000276">
    <property type="protein sequence ID" value="KKA20258.1"/>
    <property type="molecule type" value="Genomic_DNA"/>
</dbReference>
<feature type="region of interest" description="Disordered" evidence="1">
    <location>
        <begin position="13"/>
        <end position="56"/>
    </location>
</feature>
<dbReference type="PANTHER" id="PTHR12732:SF8">
    <property type="entry name" value="NUCLEAR MRNA EXPORT PROTEIN THP1"/>
    <property type="match status" value="1"/>
</dbReference>
<evidence type="ECO:0000313" key="3">
    <source>
        <dbReference type="Proteomes" id="UP000053958"/>
    </source>
</evidence>
<dbReference type="SMART" id="SM00753">
    <property type="entry name" value="PAM"/>
    <property type="match status" value="1"/>
</dbReference>
<dbReference type="RefSeq" id="XP_013326870.1">
    <property type="nucleotide sequence ID" value="XM_013471416.1"/>
</dbReference>
<dbReference type="GO" id="GO:0003723">
    <property type="term" value="F:RNA binding"/>
    <property type="evidence" value="ECO:0007669"/>
    <property type="project" value="InterPro"/>
</dbReference>
<evidence type="ECO:0000256" key="1">
    <source>
        <dbReference type="SAM" id="MobiDB-lite"/>
    </source>
</evidence>
<evidence type="ECO:0008006" key="4">
    <source>
        <dbReference type="Google" id="ProtNLM"/>
    </source>
</evidence>
<organism evidence="2 3">
    <name type="scientific">Rasamsonia emersonii (strain ATCC 16479 / CBS 393.64 / IMI 116815)</name>
    <dbReference type="NCBI Taxonomy" id="1408163"/>
    <lineage>
        <taxon>Eukaryota</taxon>
        <taxon>Fungi</taxon>
        <taxon>Dikarya</taxon>
        <taxon>Ascomycota</taxon>
        <taxon>Pezizomycotina</taxon>
        <taxon>Eurotiomycetes</taxon>
        <taxon>Eurotiomycetidae</taxon>
        <taxon>Eurotiales</taxon>
        <taxon>Trichocomaceae</taxon>
        <taxon>Rasamsonia</taxon>
    </lineage>
</organism>
<keyword evidence="3" id="KW-1185">Reference proteome</keyword>
<proteinExistence type="predicted"/>
<feature type="region of interest" description="Disordered" evidence="1">
    <location>
        <begin position="561"/>
        <end position="582"/>
    </location>
</feature>
<dbReference type="STRING" id="1408163.A0A0F4YRM1"/>
<dbReference type="Proteomes" id="UP000053958">
    <property type="component" value="Unassembled WGS sequence"/>
</dbReference>
<dbReference type="OrthoDB" id="5404651at2759"/>
<gene>
    <name evidence="2" type="ORF">T310_5721</name>
</gene>
<comment type="caution">
    <text evidence="2">The sequence shown here is derived from an EMBL/GenBank/DDBJ whole genome shotgun (WGS) entry which is preliminary data.</text>
</comment>
<feature type="compositionally biased region" description="Polar residues" evidence="1">
    <location>
        <begin position="32"/>
        <end position="44"/>
    </location>
</feature>
<evidence type="ECO:0000313" key="2">
    <source>
        <dbReference type="EMBL" id="KKA20258.1"/>
    </source>
</evidence>
<dbReference type="GO" id="GO:0003690">
    <property type="term" value="F:double-stranded DNA binding"/>
    <property type="evidence" value="ECO:0007669"/>
    <property type="project" value="InterPro"/>
</dbReference>